<sequence length="1383" mass="154161">MPLPHLFKRLSEKSLKKRNRTQSSSSSSADAPPMPRTAASEKSFGEVISGGSTRSLTLNGHSVEQQLPPLPPLPLNGYMLPSGPPPPPAIELDIPQDELSISLQAAWKSANTDPKQSKADKLLQKAENGITGAMAAQAKGVVVVTAVKAGLNAVGGLEGIEKGINALMEGMPVLMSALDELTKLHPFVGVAVMAFKAVWALEMKRRQNDQKILALHVEMKDMMGVLTQLKSVKDADAVAPDGSTIKGRMQIIIENTAKDIKACANACDAYVKKKLVVKVLKGPIWEGKLAAFAGTFTKRRSEFEFAMSIHTALGVDAANRAISLVDETTQAMNQKMDLMMKMFSQMISPEQKEMSRLIDQKGGPSCVDNERVLKELNDFENKSSSAQRAVGSKLGAKSGDLDDLKDDLHANPDQAIEANMEQFSRKFAIQQRQILDEISRVVERQGDRIIGAVLAGPGDRIVDPNIHAVWKEMGWKGSVKTRHFVMALRDHFQEDHKNQNTLNLPQRVAEETEDGKPKSEVVPPLAQEDEWTLEFINVVRLQAISEAFDDDASGFVTIAEVNAFTTARPLDWSLARWIAYWSVGHHQAMQEYANKINGLIGKLFAILPRILPANKSAADEYLTTVYWGVHTIVRSLSYAFINPGLQEKFKSYVASEEERIKGNLEAVKYDIDASDTLELVTGEGRIERYALPMIYLLLEKHLEIFRVCQTRVVHADELWDAADTVSWVLGAVATRLELLRSIFKQQKLDLTQQFKSFSFGMYEYLNEPDLLWAAKIVQETEFVDYSYEESVESPLPELEKILNYPMDMDELDYAAYALSPPSAKVNDATVTHILPALTQLLSSRWHGFLFQPATARYPSAGMVSMTLVPTFVDGQVQHFTASERANKAEFELVGECHVQDDKISITFKRTFSARFSTQFYNGIWNTETNTLSGTLGFEEDVSTHFGAFSFKQLEPEYVCYMPAPVDLEPPANDGGDPLGENAKARALWSFAISSVLFQVRRDHWSWSLFKERRDNRKRFIELQIRSGQASHAFGKELGSAEWDELSKLKKSFTTNDSRFYHSLAEMQIRATTNHNSSCDSCGGAIGGARLSCLVCQMKDSWNTVDFDDSPACMAGRVNRDDMQKPHYPHHDLIKLRRVLHIREFGKAFRNAKAALEKARGIFKAAGIETNDSGDGDDEEQPSEAPTAQIHSLITQLSITIPNAPTAGAPLSAVSVAKSRAEPLPKGPKCANCSKALTMPCWFCVQCTEETFICWECDAKGESGISSLLEKNEHTHNFFAHDLVRVQEAVEDKDLTMEERIGALEDVFKAHEQTVGDRLTRMEKTVEERMARVEMLLEKLVANYKETTLVVYRSSLCAYMEHLIREVQVQYANGYIKVNSSKVK</sequence>
<evidence type="ECO:0000313" key="2">
    <source>
        <dbReference type="EMBL" id="KAF7292835.1"/>
    </source>
</evidence>
<name>A0A8H6S458_9AGAR</name>
<reference evidence="2" key="1">
    <citation type="submission" date="2020-05" db="EMBL/GenBank/DDBJ databases">
        <title>Mycena genomes resolve the evolution of fungal bioluminescence.</title>
        <authorList>
            <person name="Tsai I.J."/>
        </authorList>
    </citation>
    <scope>NUCLEOTIDE SEQUENCE</scope>
    <source>
        <strain evidence="2">171206Taipei</strain>
    </source>
</reference>
<dbReference type="Proteomes" id="UP000636479">
    <property type="component" value="Unassembled WGS sequence"/>
</dbReference>
<comment type="caution">
    <text evidence="2">The sequence shown here is derived from an EMBL/GenBank/DDBJ whole genome shotgun (WGS) entry which is preliminary data.</text>
</comment>
<keyword evidence="3" id="KW-1185">Reference proteome</keyword>
<evidence type="ECO:0000256" key="1">
    <source>
        <dbReference type="SAM" id="MobiDB-lite"/>
    </source>
</evidence>
<feature type="compositionally biased region" description="Polar residues" evidence="1">
    <location>
        <begin position="50"/>
        <end position="65"/>
    </location>
</feature>
<dbReference type="PROSITE" id="PS00018">
    <property type="entry name" value="EF_HAND_1"/>
    <property type="match status" value="1"/>
</dbReference>
<feature type="region of interest" description="Disordered" evidence="1">
    <location>
        <begin position="387"/>
        <end position="407"/>
    </location>
</feature>
<feature type="compositionally biased region" description="Acidic residues" evidence="1">
    <location>
        <begin position="1171"/>
        <end position="1181"/>
    </location>
</feature>
<protein>
    <submittedName>
        <fullName evidence="2">VPS13 domain-containing protein</fullName>
    </submittedName>
</protein>
<dbReference type="RefSeq" id="XP_037215263.1">
    <property type="nucleotide sequence ID" value="XM_037368337.1"/>
</dbReference>
<accession>A0A8H6S458</accession>
<gene>
    <name evidence="2" type="ORF">MIND_01182500</name>
</gene>
<dbReference type="EMBL" id="JACAZF010000011">
    <property type="protein sequence ID" value="KAF7292835.1"/>
    <property type="molecule type" value="Genomic_DNA"/>
</dbReference>
<dbReference type="InterPro" id="IPR018247">
    <property type="entry name" value="EF_Hand_1_Ca_BS"/>
</dbReference>
<evidence type="ECO:0000313" key="3">
    <source>
        <dbReference type="Proteomes" id="UP000636479"/>
    </source>
</evidence>
<dbReference type="GeneID" id="59350853"/>
<feature type="region of interest" description="Disordered" evidence="1">
    <location>
        <begin position="1166"/>
        <end position="1185"/>
    </location>
</feature>
<proteinExistence type="predicted"/>
<organism evidence="2 3">
    <name type="scientific">Mycena indigotica</name>
    <dbReference type="NCBI Taxonomy" id="2126181"/>
    <lineage>
        <taxon>Eukaryota</taxon>
        <taxon>Fungi</taxon>
        <taxon>Dikarya</taxon>
        <taxon>Basidiomycota</taxon>
        <taxon>Agaricomycotina</taxon>
        <taxon>Agaricomycetes</taxon>
        <taxon>Agaricomycetidae</taxon>
        <taxon>Agaricales</taxon>
        <taxon>Marasmiineae</taxon>
        <taxon>Mycenaceae</taxon>
        <taxon>Mycena</taxon>
    </lineage>
</organism>
<feature type="region of interest" description="Disordered" evidence="1">
    <location>
        <begin position="1"/>
        <end position="91"/>
    </location>
</feature>
<dbReference type="OrthoDB" id="2122982at2759"/>